<reference evidence="4 5" key="1">
    <citation type="submission" date="2013-03" db="EMBL/GenBank/DDBJ databases">
        <title>The Genome Sequence of Phialophora europaea CBS 101466.</title>
        <authorList>
            <consortium name="The Broad Institute Genomics Platform"/>
            <person name="Cuomo C."/>
            <person name="de Hoog S."/>
            <person name="Gorbushina A."/>
            <person name="Walker B."/>
            <person name="Young S.K."/>
            <person name="Zeng Q."/>
            <person name="Gargeya S."/>
            <person name="Fitzgerald M."/>
            <person name="Haas B."/>
            <person name="Abouelleil A."/>
            <person name="Allen A.W."/>
            <person name="Alvarado L."/>
            <person name="Arachchi H.M."/>
            <person name="Berlin A.M."/>
            <person name="Chapman S.B."/>
            <person name="Gainer-Dewar J."/>
            <person name="Goldberg J."/>
            <person name="Griggs A."/>
            <person name="Gujja S."/>
            <person name="Hansen M."/>
            <person name="Howarth C."/>
            <person name="Imamovic A."/>
            <person name="Ireland A."/>
            <person name="Larimer J."/>
            <person name="McCowan C."/>
            <person name="Murphy C."/>
            <person name="Pearson M."/>
            <person name="Poon T.W."/>
            <person name="Priest M."/>
            <person name="Roberts A."/>
            <person name="Saif S."/>
            <person name="Shea T."/>
            <person name="Sisk P."/>
            <person name="Sykes S."/>
            <person name="Wortman J."/>
            <person name="Nusbaum C."/>
            <person name="Birren B."/>
        </authorList>
    </citation>
    <scope>NUCLEOTIDE SEQUENCE [LARGE SCALE GENOMIC DNA]</scope>
    <source>
        <strain evidence="4 5">CBS 101466</strain>
    </source>
</reference>
<dbReference type="eggNOG" id="ENOG502RHJM">
    <property type="taxonomic scope" value="Eukaryota"/>
</dbReference>
<dbReference type="RefSeq" id="XP_008717460.1">
    <property type="nucleotide sequence ID" value="XM_008719238.1"/>
</dbReference>
<evidence type="ECO:0000256" key="2">
    <source>
        <dbReference type="ARBA" id="ARBA00022643"/>
    </source>
</evidence>
<dbReference type="AlphaFoldDB" id="W2RVY7"/>
<dbReference type="PANTHER" id="PTHR32332">
    <property type="entry name" value="2-NITROPROPANE DIOXYGENASE"/>
    <property type="match status" value="1"/>
</dbReference>
<dbReference type="HOGENOM" id="CLU_038732_9_0_1"/>
<accession>W2RVY7</accession>
<evidence type="ECO:0000256" key="1">
    <source>
        <dbReference type="ARBA" id="ARBA00022630"/>
    </source>
</evidence>
<dbReference type="EMBL" id="KB822720">
    <property type="protein sequence ID" value="ETN40617.1"/>
    <property type="molecule type" value="Genomic_DNA"/>
</dbReference>
<dbReference type="OrthoDB" id="2349068at2759"/>
<gene>
    <name evidence="4" type="ORF">HMPREF1541_04894</name>
</gene>
<dbReference type="CDD" id="cd04730">
    <property type="entry name" value="NPD_like"/>
    <property type="match status" value="1"/>
</dbReference>
<keyword evidence="1" id="KW-0285">Flavoprotein</keyword>
<dbReference type="SUPFAM" id="SSF51412">
    <property type="entry name" value="Inosine monophosphate dehydrogenase (IMPDH)"/>
    <property type="match status" value="1"/>
</dbReference>
<protein>
    <submittedName>
        <fullName evidence="4">Uncharacterized protein</fullName>
    </submittedName>
</protein>
<dbReference type="InParanoid" id="W2RVY7"/>
<dbReference type="PANTHER" id="PTHR32332:SF34">
    <property type="entry name" value="2-NITROPROPANE DIOXYGENASE FAMILY, PUTATIVE-RELATED"/>
    <property type="match status" value="1"/>
</dbReference>
<evidence type="ECO:0000313" key="4">
    <source>
        <dbReference type="EMBL" id="ETN40617.1"/>
    </source>
</evidence>
<dbReference type="Gene3D" id="3.20.20.70">
    <property type="entry name" value="Aldolase class I"/>
    <property type="match status" value="1"/>
</dbReference>
<keyword evidence="5" id="KW-1185">Reference proteome</keyword>
<keyword evidence="3" id="KW-0560">Oxidoreductase</keyword>
<evidence type="ECO:0000313" key="5">
    <source>
        <dbReference type="Proteomes" id="UP000030752"/>
    </source>
</evidence>
<dbReference type="GeneID" id="19972233"/>
<dbReference type="Proteomes" id="UP000030752">
    <property type="component" value="Unassembled WGS sequence"/>
</dbReference>
<name>W2RVY7_CYPE1</name>
<sequence length="359" mass="38399">MAFLSRLPWITKPLVVGAPMRVFASPELAVAVSAAGGLGFIGPGAKTEHMQPDLERARELIRTKYQSLDSVSSTKASGATSSVLPVGVGFQLWSDHLETATRLIEQYRPCAVWLFAPRDERKDIDLWSRSVREAYSDAQVWVQIGTVAEVERLLELSRPPDVIVAQGAEAGGHGRAEDGTGIITLVPEIADLLSQRGSNIPIIAAGGIADGRGAAAAHCLGAKGVALGSRFLAASEARISKGYQQEVVRASDGGPSTTRTLLYNHLRGTFGWPKEYAPRTIINRSFIDHRAGASFESLQVLHDEATAKGDDGWGPEGRLATYAGASVGLIRDVKPAGQIVQDLQREMQSILSRGLDAKI</sequence>
<organism evidence="4 5">
    <name type="scientific">Cyphellophora europaea (strain CBS 101466)</name>
    <name type="common">Phialophora europaea</name>
    <dbReference type="NCBI Taxonomy" id="1220924"/>
    <lineage>
        <taxon>Eukaryota</taxon>
        <taxon>Fungi</taxon>
        <taxon>Dikarya</taxon>
        <taxon>Ascomycota</taxon>
        <taxon>Pezizomycotina</taxon>
        <taxon>Eurotiomycetes</taxon>
        <taxon>Chaetothyriomycetidae</taxon>
        <taxon>Chaetothyriales</taxon>
        <taxon>Cyphellophoraceae</taxon>
        <taxon>Cyphellophora</taxon>
    </lineage>
</organism>
<proteinExistence type="predicted"/>
<keyword evidence="2" id="KW-0288">FMN</keyword>
<dbReference type="GO" id="GO:0018580">
    <property type="term" value="F:nitronate monooxygenase activity"/>
    <property type="evidence" value="ECO:0007669"/>
    <property type="project" value="InterPro"/>
</dbReference>
<dbReference type="STRING" id="1220924.W2RVY7"/>
<evidence type="ECO:0000256" key="3">
    <source>
        <dbReference type="ARBA" id="ARBA00023002"/>
    </source>
</evidence>
<dbReference type="InterPro" id="IPR004136">
    <property type="entry name" value="NMO"/>
</dbReference>
<dbReference type="VEuPathDB" id="FungiDB:HMPREF1541_04894"/>
<dbReference type="Pfam" id="PF03060">
    <property type="entry name" value="NMO"/>
    <property type="match status" value="1"/>
</dbReference>
<dbReference type="InterPro" id="IPR013785">
    <property type="entry name" value="Aldolase_TIM"/>
</dbReference>